<name>A0AAD2Q368_9AGAR</name>
<organism evidence="2 3">
    <name type="scientific">Mycena citricolor</name>
    <dbReference type="NCBI Taxonomy" id="2018698"/>
    <lineage>
        <taxon>Eukaryota</taxon>
        <taxon>Fungi</taxon>
        <taxon>Dikarya</taxon>
        <taxon>Basidiomycota</taxon>
        <taxon>Agaricomycotina</taxon>
        <taxon>Agaricomycetes</taxon>
        <taxon>Agaricomycetidae</taxon>
        <taxon>Agaricales</taxon>
        <taxon>Marasmiineae</taxon>
        <taxon>Mycenaceae</taxon>
        <taxon>Mycena</taxon>
    </lineage>
</organism>
<feature type="compositionally biased region" description="Acidic residues" evidence="1">
    <location>
        <begin position="280"/>
        <end position="297"/>
    </location>
</feature>
<evidence type="ECO:0000313" key="3">
    <source>
        <dbReference type="Proteomes" id="UP001295794"/>
    </source>
</evidence>
<proteinExistence type="predicted"/>
<protein>
    <submittedName>
        <fullName evidence="2">Uncharacterized protein</fullName>
    </submittedName>
</protein>
<evidence type="ECO:0000313" key="2">
    <source>
        <dbReference type="EMBL" id="CAK5271061.1"/>
    </source>
</evidence>
<dbReference type="Proteomes" id="UP001295794">
    <property type="component" value="Unassembled WGS sequence"/>
</dbReference>
<evidence type="ECO:0000256" key="1">
    <source>
        <dbReference type="SAM" id="MobiDB-lite"/>
    </source>
</evidence>
<dbReference type="AlphaFoldDB" id="A0AAD2Q368"/>
<reference evidence="2" key="1">
    <citation type="submission" date="2023-11" db="EMBL/GenBank/DDBJ databases">
        <authorList>
            <person name="De Vega J J."/>
            <person name="De Vega J J."/>
        </authorList>
    </citation>
    <scope>NUCLEOTIDE SEQUENCE</scope>
</reference>
<sequence>MVFNPTTNKYAGSIPTMRLIYTLLHNTAAFITCAGTNKILPDVEEGPAWGMTRLASLHMGMQCFGAMLFAWAPEHYFALREWDTAEEASNALRSALFAHSHTILRCALIIDCCWTMGQDGVWNLGAYFGSQKNDVLHECLSGVKPDGFRVRARVHSILKSRTISRSIDYIYAHLLSPDPAANLTVFFDEDLGRQYIALWPMVHRPLHVRQAPFEHYLTLLIANMDQSFGQITDSIRCNAPDVSPQVVFAQWQLYLDDVVIASNDSEGDQMPDLISVTADDGQEDPPEYEGDQMTETQ</sequence>
<dbReference type="EMBL" id="CAVNYO010000169">
    <property type="protein sequence ID" value="CAK5271061.1"/>
    <property type="molecule type" value="Genomic_DNA"/>
</dbReference>
<gene>
    <name evidence="2" type="ORF">MYCIT1_LOCUS15948</name>
</gene>
<comment type="caution">
    <text evidence="2">The sequence shown here is derived from an EMBL/GenBank/DDBJ whole genome shotgun (WGS) entry which is preliminary data.</text>
</comment>
<feature type="region of interest" description="Disordered" evidence="1">
    <location>
        <begin position="265"/>
        <end position="297"/>
    </location>
</feature>
<keyword evidence="3" id="KW-1185">Reference proteome</keyword>
<accession>A0AAD2Q368</accession>